<reference evidence="1 2" key="1">
    <citation type="submission" date="2019-08" db="EMBL/GenBank/DDBJ databases">
        <title>Draft genome sequences of two oriental melons (Cucumis melo L. var makuwa).</title>
        <authorList>
            <person name="Kwon S.-Y."/>
        </authorList>
    </citation>
    <scope>NUCLEOTIDE SEQUENCE [LARGE SCALE GENOMIC DNA]</scope>
    <source>
        <strain evidence="2">cv. SW 3</strain>
        <tissue evidence="1">Leaf</tissue>
    </source>
</reference>
<evidence type="ECO:0008006" key="3">
    <source>
        <dbReference type="Google" id="ProtNLM"/>
    </source>
</evidence>
<proteinExistence type="predicted"/>
<dbReference type="Proteomes" id="UP000321393">
    <property type="component" value="Unassembled WGS sequence"/>
</dbReference>
<gene>
    <name evidence="1" type="ORF">E6C27_scaffold430G001730</name>
</gene>
<sequence>MLIIKEVIEMTPEEEQLKIASGDFKKSKKQKSKSEMKKAIRNLQDRVAVVEGILTSIKSDIDKLKGMTSTILKHIRLQRKGDEDVHTVGTPPWLRFNIKLKKPIDMLEKKVEIGLEEPIDVVDDEVEIEDSGKKLRTHFDSDVTEIERFPTQ</sequence>
<evidence type="ECO:0000313" key="1">
    <source>
        <dbReference type="EMBL" id="KAA0059241.1"/>
    </source>
</evidence>
<protein>
    <recommendedName>
        <fullName evidence="3">Ulp1-like peptidase</fullName>
    </recommendedName>
</protein>
<evidence type="ECO:0000313" key="2">
    <source>
        <dbReference type="Proteomes" id="UP000321393"/>
    </source>
</evidence>
<accession>A0A5A7V0H7</accession>
<dbReference type="OrthoDB" id="1930729at2759"/>
<organism evidence="1 2">
    <name type="scientific">Cucumis melo var. makuwa</name>
    <name type="common">Oriental melon</name>
    <dbReference type="NCBI Taxonomy" id="1194695"/>
    <lineage>
        <taxon>Eukaryota</taxon>
        <taxon>Viridiplantae</taxon>
        <taxon>Streptophyta</taxon>
        <taxon>Embryophyta</taxon>
        <taxon>Tracheophyta</taxon>
        <taxon>Spermatophyta</taxon>
        <taxon>Magnoliopsida</taxon>
        <taxon>eudicotyledons</taxon>
        <taxon>Gunneridae</taxon>
        <taxon>Pentapetalae</taxon>
        <taxon>rosids</taxon>
        <taxon>fabids</taxon>
        <taxon>Cucurbitales</taxon>
        <taxon>Cucurbitaceae</taxon>
        <taxon>Benincaseae</taxon>
        <taxon>Cucumis</taxon>
    </lineage>
</organism>
<dbReference type="EMBL" id="SSTE01006526">
    <property type="protein sequence ID" value="KAA0059241.1"/>
    <property type="molecule type" value="Genomic_DNA"/>
</dbReference>
<name>A0A5A7V0H7_CUCMM</name>
<dbReference type="AlphaFoldDB" id="A0A5A7V0H7"/>
<comment type="caution">
    <text evidence="1">The sequence shown here is derived from an EMBL/GenBank/DDBJ whole genome shotgun (WGS) entry which is preliminary data.</text>
</comment>